<dbReference type="AlphaFoldDB" id="A0A5N6MK34"/>
<keyword evidence="4" id="KW-1185">Reference proteome</keyword>
<evidence type="ECO:0000256" key="2">
    <source>
        <dbReference type="SAM" id="MobiDB-lite"/>
    </source>
</evidence>
<feature type="region of interest" description="Disordered" evidence="2">
    <location>
        <begin position="53"/>
        <end position="76"/>
    </location>
</feature>
<comment type="caution">
    <text evidence="3">The sequence shown here is derived from an EMBL/GenBank/DDBJ whole genome shotgun (WGS) entry which is preliminary data.</text>
</comment>
<dbReference type="PANTHER" id="PTHR33492:SF11">
    <property type="entry name" value="OS04G0670900 PROTEIN"/>
    <property type="match status" value="1"/>
</dbReference>
<organism evidence="3 4">
    <name type="scientific">Mikania micrantha</name>
    <name type="common">bitter vine</name>
    <dbReference type="NCBI Taxonomy" id="192012"/>
    <lineage>
        <taxon>Eukaryota</taxon>
        <taxon>Viridiplantae</taxon>
        <taxon>Streptophyta</taxon>
        <taxon>Embryophyta</taxon>
        <taxon>Tracheophyta</taxon>
        <taxon>Spermatophyta</taxon>
        <taxon>Magnoliopsida</taxon>
        <taxon>eudicotyledons</taxon>
        <taxon>Gunneridae</taxon>
        <taxon>Pentapetalae</taxon>
        <taxon>asterids</taxon>
        <taxon>campanulids</taxon>
        <taxon>Asterales</taxon>
        <taxon>Asteraceae</taxon>
        <taxon>Asteroideae</taxon>
        <taxon>Heliantheae alliance</taxon>
        <taxon>Eupatorieae</taxon>
        <taxon>Mikania</taxon>
    </lineage>
</organism>
<dbReference type="OrthoDB" id="1843873at2759"/>
<evidence type="ECO:0000313" key="3">
    <source>
        <dbReference type="EMBL" id="KAD3639937.1"/>
    </source>
</evidence>
<evidence type="ECO:0000256" key="1">
    <source>
        <dbReference type="SAM" id="Coils"/>
    </source>
</evidence>
<accession>A0A5N6MK34</accession>
<evidence type="ECO:0000313" key="4">
    <source>
        <dbReference type="Proteomes" id="UP000326396"/>
    </source>
</evidence>
<reference evidence="3 4" key="1">
    <citation type="submission" date="2019-05" db="EMBL/GenBank/DDBJ databases">
        <title>Mikania micrantha, genome provides insights into the molecular mechanism of rapid growth.</title>
        <authorList>
            <person name="Liu B."/>
        </authorList>
    </citation>
    <scope>NUCLEOTIDE SEQUENCE [LARGE SCALE GENOMIC DNA]</scope>
    <source>
        <strain evidence="3">NLD-2019</strain>
        <tissue evidence="3">Leaf</tissue>
    </source>
</reference>
<dbReference type="Proteomes" id="UP000326396">
    <property type="component" value="Linkage Group LG5"/>
</dbReference>
<name>A0A5N6MK34_9ASTR</name>
<dbReference type="PANTHER" id="PTHR33492">
    <property type="entry name" value="OSJNBA0043A12.37 PROTEIN-RELATED"/>
    <property type="match status" value="1"/>
</dbReference>
<gene>
    <name evidence="3" type="ORF">E3N88_29160</name>
</gene>
<keyword evidence="1" id="KW-0175">Coiled coil</keyword>
<proteinExistence type="predicted"/>
<feature type="coiled-coil region" evidence="1">
    <location>
        <begin position="94"/>
        <end position="128"/>
    </location>
</feature>
<dbReference type="EMBL" id="SZYD01000015">
    <property type="protein sequence ID" value="KAD3639937.1"/>
    <property type="molecule type" value="Genomic_DNA"/>
</dbReference>
<sequence length="153" mass="17400">MLVKDAVQSTAIQTPLQPHHFIKYLLKLLIHAITGYELSDIANVNIYTLEASAGSQGEGDEAENIENETKRRRMRDDDIGSSIINSTKLLSQTLKHYDDNKEKRHNQLMELEQQRLHLEETRNQVNRQGVAALITSINKLSDAIHALISEKRT</sequence>
<protein>
    <submittedName>
        <fullName evidence="3">Uncharacterized protein</fullName>
    </submittedName>
</protein>